<name>B9TFL4_RICCO</name>
<reference evidence="3" key="1">
    <citation type="journal article" date="2010" name="Nat. Biotechnol.">
        <title>Draft genome sequence of the oilseed species Ricinus communis.</title>
        <authorList>
            <person name="Chan A.P."/>
            <person name="Crabtree J."/>
            <person name="Zhao Q."/>
            <person name="Lorenzi H."/>
            <person name="Orvis J."/>
            <person name="Puiu D."/>
            <person name="Melake-Berhan A."/>
            <person name="Jones K.M."/>
            <person name="Redman J."/>
            <person name="Chen G."/>
            <person name="Cahoon E.B."/>
            <person name="Gedil M."/>
            <person name="Stanke M."/>
            <person name="Haas B.J."/>
            <person name="Wortman J.R."/>
            <person name="Fraser-Liggett C.M."/>
            <person name="Ravel J."/>
            <person name="Rabinowicz P.D."/>
        </authorList>
    </citation>
    <scope>NUCLEOTIDE SEQUENCE [LARGE SCALE GENOMIC DNA]</scope>
    <source>
        <strain evidence="3">cv. Hale</strain>
    </source>
</reference>
<dbReference type="Proteomes" id="UP000008311">
    <property type="component" value="Unassembled WGS sequence"/>
</dbReference>
<accession>B9TFL4</accession>
<sequence length="64" mass="7019">MASYGAIQRPSITSKSASTDHLNESEESTGVNWSDFKRSELKLMCPFSIPSSSEAAALRINRNL</sequence>
<evidence type="ECO:0000256" key="1">
    <source>
        <dbReference type="SAM" id="MobiDB-lite"/>
    </source>
</evidence>
<evidence type="ECO:0000313" key="3">
    <source>
        <dbReference type="Proteomes" id="UP000008311"/>
    </source>
</evidence>
<dbReference type="EMBL" id="EQ979894">
    <property type="protein sequence ID" value="EEF25350.1"/>
    <property type="molecule type" value="Genomic_DNA"/>
</dbReference>
<evidence type="ECO:0000313" key="2">
    <source>
        <dbReference type="EMBL" id="EEF25350.1"/>
    </source>
</evidence>
<proteinExistence type="predicted"/>
<dbReference type="InParanoid" id="B9TFL4"/>
<feature type="region of interest" description="Disordered" evidence="1">
    <location>
        <begin position="1"/>
        <end position="31"/>
    </location>
</feature>
<gene>
    <name evidence="2" type="ORF">RCOM_2004620</name>
</gene>
<protein>
    <submittedName>
        <fullName evidence="2">Uncharacterized protein</fullName>
    </submittedName>
</protein>
<feature type="non-terminal residue" evidence="2">
    <location>
        <position position="64"/>
    </location>
</feature>
<dbReference type="AlphaFoldDB" id="B9TFL4"/>
<keyword evidence="3" id="KW-1185">Reference proteome</keyword>
<organism evidence="2 3">
    <name type="scientific">Ricinus communis</name>
    <name type="common">Castor bean</name>
    <dbReference type="NCBI Taxonomy" id="3988"/>
    <lineage>
        <taxon>Eukaryota</taxon>
        <taxon>Viridiplantae</taxon>
        <taxon>Streptophyta</taxon>
        <taxon>Embryophyta</taxon>
        <taxon>Tracheophyta</taxon>
        <taxon>Spermatophyta</taxon>
        <taxon>Magnoliopsida</taxon>
        <taxon>eudicotyledons</taxon>
        <taxon>Gunneridae</taxon>
        <taxon>Pentapetalae</taxon>
        <taxon>rosids</taxon>
        <taxon>fabids</taxon>
        <taxon>Malpighiales</taxon>
        <taxon>Euphorbiaceae</taxon>
        <taxon>Acalyphoideae</taxon>
        <taxon>Acalypheae</taxon>
        <taxon>Ricinus</taxon>
    </lineage>
</organism>
<feature type="compositionally biased region" description="Polar residues" evidence="1">
    <location>
        <begin position="10"/>
        <end position="20"/>
    </location>
</feature>